<organism evidence="2 3">
    <name type="scientific">Aquipuribacter nitratireducens</name>
    <dbReference type="NCBI Taxonomy" id="650104"/>
    <lineage>
        <taxon>Bacteria</taxon>
        <taxon>Bacillati</taxon>
        <taxon>Actinomycetota</taxon>
        <taxon>Actinomycetes</taxon>
        <taxon>Micrococcales</taxon>
        <taxon>Intrasporangiaceae</taxon>
        <taxon>Aquipuribacter</taxon>
    </lineage>
</organism>
<accession>A0ABW0GI66</accession>
<feature type="region of interest" description="Disordered" evidence="1">
    <location>
        <begin position="39"/>
        <end position="62"/>
    </location>
</feature>
<reference evidence="3" key="1">
    <citation type="journal article" date="2019" name="Int. J. Syst. Evol. Microbiol.">
        <title>The Global Catalogue of Microorganisms (GCM) 10K type strain sequencing project: providing services to taxonomists for standard genome sequencing and annotation.</title>
        <authorList>
            <consortium name="The Broad Institute Genomics Platform"/>
            <consortium name="The Broad Institute Genome Sequencing Center for Infectious Disease"/>
            <person name="Wu L."/>
            <person name="Ma J."/>
        </authorList>
    </citation>
    <scope>NUCLEOTIDE SEQUENCE [LARGE SCALE GENOMIC DNA]</scope>
    <source>
        <strain evidence="3">CCUG 43114</strain>
    </source>
</reference>
<sequence>MTSFVAVLVALGGADARRDGVVRAAVDGLAVLDRLAHRDSERLRGGPPARESATTPPAAQRV</sequence>
<dbReference type="EMBL" id="JBHSLD010000001">
    <property type="protein sequence ID" value="MFC5379535.1"/>
    <property type="molecule type" value="Genomic_DNA"/>
</dbReference>
<dbReference type="RefSeq" id="WP_340266183.1">
    <property type="nucleotide sequence ID" value="NZ_JBBEOG010000001.1"/>
</dbReference>
<feature type="compositionally biased region" description="Polar residues" evidence="1">
    <location>
        <begin position="52"/>
        <end position="62"/>
    </location>
</feature>
<evidence type="ECO:0000313" key="2">
    <source>
        <dbReference type="EMBL" id="MFC5379535.1"/>
    </source>
</evidence>
<gene>
    <name evidence="2" type="ORF">ACFPJ6_01895</name>
</gene>
<protein>
    <submittedName>
        <fullName evidence="2">Uncharacterized protein</fullName>
    </submittedName>
</protein>
<name>A0ABW0GI66_9MICO</name>
<dbReference type="Proteomes" id="UP001596122">
    <property type="component" value="Unassembled WGS sequence"/>
</dbReference>
<evidence type="ECO:0000313" key="3">
    <source>
        <dbReference type="Proteomes" id="UP001596122"/>
    </source>
</evidence>
<comment type="caution">
    <text evidence="2">The sequence shown here is derived from an EMBL/GenBank/DDBJ whole genome shotgun (WGS) entry which is preliminary data.</text>
</comment>
<keyword evidence="3" id="KW-1185">Reference proteome</keyword>
<proteinExistence type="predicted"/>
<evidence type="ECO:0000256" key="1">
    <source>
        <dbReference type="SAM" id="MobiDB-lite"/>
    </source>
</evidence>